<evidence type="ECO:0000256" key="1">
    <source>
        <dbReference type="ARBA" id="ARBA00010716"/>
    </source>
</evidence>
<evidence type="ECO:0000256" key="2">
    <source>
        <dbReference type="ARBA" id="ARBA00022723"/>
    </source>
</evidence>
<comment type="caution">
    <text evidence="10">The sequence shown here is derived from an EMBL/GenBank/DDBJ whole genome shotgun (WGS) entry which is preliminary data.</text>
</comment>
<dbReference type="PANTHER" id="PTHR11113">
    <property type="entry name" value="N-ACETYLGLUCOSAMINE-6-PHOSPHATE DEACETYLASE"/>
    <property type="match status" value="1"/>
</dbReference>
<dbReference type="RefSeq" id="WP_006503169.1">
    <property type="nucleotide sequence ID" value="NZ_BAGZ01000009.1"/>
</dbReference>
<dbReference type="InterPro" id="IPR003764">
    <property type="entry name" value="GlcNAc_6-P_deAcase"/>
</dbReference>
<feature type="binding site" evidence="7">
    <location>
        <position position="252"/>
    </location>
    <ligand>
        <name>substrate</name>
    </ligand>
</feature>
<evidence type="ECO:0000256" key="8">
    <source>
        <dbReference type="PIRSR" id="PIRSR038994-3"/>
    </source>
</evidence>
<dbReference type="InterPro" id="IPR011059">
    <property type="entry name" value="Metal-dep_hydrolase_composite"/>
</dbReference>
<feature type="binding site" evidence="8">
    <location>
        <position position="141"/>
    </location>
    <ligand>
        <name>Zn(2+)</name>
        <dbReference type="ChEBI" id="CHEBI:29105"/>
    </ligand>
</feature>
<dbReference type="Proteomes" id="UP000008495">
    <property type="component" value="Unassembled WGS sequence"/>
</dbReference>
<feature type="binding site" evidence="7">
    <location>
        <position position="152"/>
    </location>
    <ligand>
        <name>substrate</name>
    </ligand>
</feature>
<feature type="active site" description="Proton donor/acceptor" evidence="6">
    <location>
        <position position="302"/>
    </location>
</feature>
<feature type="domain" description="Amidohydrolase-related" evidence="9">
    <location>
        <begin position="68"/>
        <end position="393"/>
    </location>
</feature>
<dbReference type="InterPro" id="IPR006680">
    <property type="entry name" value="Amidohydro-rel"/>
</dbReference>
<evidence type="ECO:0000256" key="7">
    <source>
        <dbReference type="PIRSR" id="PIRSR038994-2"/>
    </source>
</evidence>
<evidence type="ECO:0000259" key="9">
    <source>
        <dbReference type="Pfam" id="PF01979"/>
    </source>
</evidence>
<feature type="binding site" evidence="7">
    <location>
        <position position="279"/>
    </location>
    <ligand>
        <name>substrate</name>
    </ligand>
</feature>
<feature type="binding site" evidence="7">
    <location>
        <begin position="336"/>
        <end position="338"/>
    </location>
    <ligand>
        <name>substrate</name>
    </ligand>
</feature>
<comment type="cofactor">
    <cofactor evidence="8">
        <name>a divalent metal cation</name>
        <dbReference type="ChEBI" id="CHEBI:60240"/>
    </cofactor>
    <text evidence="8">Binds 1 divalent metal cation per subunit.</text>
</comment>
<dbReference type="PIRSF" id="PIRSF038994">
    <property type="entry name" value="NagA"/>
    <property type="match status" value="1"/>
</dbReference>
<protein>
    <submittedName>
        <fullName evidence="10">N-acetylglucosamine-6-phosphate deacetylase</fullName>
    </submittedName>
</protein>
<keyword evidence="4 5" id="KW-0119">Carbohydrate metabolism</keyword>
<feature type="binding site" evidence="7">
    <location>
        <begin position="244"/>
        <end position="245"/>
    </location>
    <ligand>
        <name>substrate</name>
    </ligand>
</feature>
<accession>K6VNU8</accession>
<feature type="binding site" evidence="8">
    <location>
        <position position="241"/>
    </location>
    <ligand>
        <name>Zn(2+)</name>
        <dbReference type="ChEBI" id="CHEBI:29105"/>
    </ligand>
</feature>
<sequence length="417" mass="42519">MSPISESTTVPAALLRLDGTLVDGGRRAPRSCLVIEGDRIAYAGPAVDLPPHLAEAPRAPGLSDDLLLMPGLVDLHHHGAAGGEYGPDPEGCRRAIAHHRAHGSTTLVASLVSNFPDVLDAGVRTCSQLVAEGELAGIHLEGPFLSYARRGAQNPAALTDVDLDLVERLAATATSAGAPDALVQMTFAPERPGADELPAVLARHGIVGAVGHTDGTAAQARAAVERVVNGTARGGQALATHLFNGMRPLHHRDPGPIAGCLAAAAQGEAVLEAIGDGVHLDAGTVRMLFDVVGPDALALITDAMSACGMPPGKYTLGGQDVVVDGRTARLVEGDSIAGGVATMIDVLRWTVVEAGVSLPDAVTAATATPARVAGLTGAGRLVPGAWADVLAVEEQDRQGIPLVVRAVYRRGTAVEPG</sequence>
<dbReference type="Gene3D" id="2.30.40.10">
    <property type="entry name" value="Urease, subunit C, domain 1"/>
    <property type="match status" value="1"/>
</dbReference>
<feature type="binding site" evidence="8">
    <location>
        <position position="212"/>
    </location>
    <ligand>
        <name>Zn(2+)</name>
        <dbReference type="ChEBI" id="CHEBI:29105"/>
    </ligand>
</feature>
<dbReference type="GO" id="GO:0008448">
    <property type="term" value="F:N-acetylglucosamine-6-phosphate deacetylase activity"/>
    <property type="evidence" value="ECO:0007669"/>
    <property type="project" value="InterPro"/>
</dbReference>
<dbReference type="STRING" id="100225.SAMN05421595_2680"/>
<reference evidence="10 11" key="1">
    <citation type="submission" date="2012-08" db="EMBL/GenBank/DDBJ databases">
        <title>Whole genome shotgun sequence of Austwickia chelonae NBRC 105200.</title>
        <authorList>
            <person name="Yoshida I."/>
            <person name="Hosoyama A."/>
            <person name="Tsuchikane K."/>
            <person name="Katsumata H."/>
            <person name="Ando Y."/>
            <person name="Ohji S."/>
            <person name="Hamada M."/>
            <person name="Tamura T."/>
            <person name="Yamazoe A."/>
            <person name="Yamazaki S."/>
            <person name="Fujita N."/>
        </authorList>
    </citation>
    <scope>NUCLEOTIDE SEQUENCE [LARGE SCALE GENOMIC DNA]</scope>
    <source>
        <strain evidence="10 11">NBRC 105200</strain>
    </source>
</reference>
<dbReference type="PANTHER" id="PTHR11113:SF14">
    <property type="entry name" value="N-ACETYLGLUCOSAMINE-6-PHOSPHATE DEACETYLASE"/>
    <property type="match status" value="1"/>
</dbReference>
<dbReference type="InterPro" id="IPR032466">
    <property type="entry name" value="Metal_Hydrolase"/>
</dbReference>
<name>K6VNU8_9MICO</name>
<evidence type="ECO:0000256" key="5">
    <source>
        <dbReference type="PIRNR" id="PIRNR038994"/>
    </source>
</evidence>
<gene>
    <name evidence="10" type="primary">nagA</name>
    <name evidence="10" type="ORF">AUCHE_09_00200</name>
</gene>
<dbReference type="eggNOG" id="COG1820">
    <property type="taxonomic scope" value="Bacteria"/>
</dbReference>
<comment type="similarity">
    <text evidence="1 5">Belongs to the metallo-dependent hydrolases superfamily. NagA family.</text>
</comment>
<dbReference type="GO" id="GO:0006046">
    <property type="term" value="P:N-acetylglucosamine catabolic process"/>
    <property type="evidence" value="ECO:0007669"/>
    <property type="project" value="TreeGrafter"/>
</dbReference>
<organism evidence="10 11">
    <name type="scientific">Austwickia chelonae NBRC 105200</name>
    <dbReference type="NCBI Taxonomy" id="1184607"/>
    <lineage>
        <taxon>Bacteria</taxon>
        <taxon>Bacillati</taxon>
        <taxon>Actinomycetota</taxon>
        <taxon>Actinomycetes</taxon>
        <taxon>Micrococcales</taxon>
        <taxon>Dermatophilaceae</taxon>
        <taxon>Austwickia</taxon>
    </lineage>
</organism>
<keyword evidence="2 8" id="KW-0479">Metal-binding</keyword>
<dbReference type="SUPFAM" id="SSF51338">
    <property type="entry name" value="Composite domain of metallo-dependent hydrolases"/>
    <property type="match status" value="1"/>
</dbReference>
<dbReference type="Pfam" id="PF01979">
    <property type="entry name" value="Amidohydro_1"/>
    <property type="match status" value="1"/>
</dbReference>
<evidence type="ECO:0000256" key="6">
    <source>
        <dbReference type="PIRSR" id="PIRSR038994-1"/>
    </source>
</evidence>
<dbReference type="Gene3D" id="3.20.20.140">
    <property type="entry name" value="Metal-dependent hydrolases"/>
    <property type="match status" value="1"/>
</dbReference>
<dbReference type="GO" id="GO:0046872">
    <property type="term" value="F:metal ion binding"/>
    <property type="evidence" value="ECO:0007669"/>
    <property type="project" value="UniProtKB-KW"/>
</dbReference>
<keyword evidence="11" id="KW-1185">Reference proteome</keyword>
<evidence type="ECO:0000256" key="3">
    <source>
        <dbReference type="ARBA" id="ARBA00022801"/>
    </source>
</evidence>
<dbReference type="EMBL" id="BAGZ01000009">
    <property type="protein sequence ID" value="GAB78414.1"/>
    <property type="molecule type" value="Genomic_DNA"/>
</dbReference>
<dbReference type="AlphaFoldDB" id="K6VNU8"/>
<proteinExistence type="inferred from homology"/>
<evidence type="ECO:0000313" key="10">
    <source>
        <dbReference type="EMBL" id="GAB78414.1"/>
    </source>
</evidence>
<evidence type="ECO:0000256" key="4">
    <source>
        <dbReference type="ARBA" id="ARBA00023277"/>
    </source>
</evidence>
<evidence type="ECO:0000313" key="11">
    <source>
        <dbReference type="Proteomes" id="UP000008495"/>
    </source>
</evidence>
<dbReference type="SUPFAM" id="SSF51556">
    <property type="entry name" value="Metallo-dependent hydrolases"/>
    <property type="match status" value="1"/>
</dbReference>
<keyword evidence="3 5" id="KW-0378">Hydrolase</keyword>